<dbReference type="Pfam" id="PF14555">
    <property type="entry name" value="UBA_4"/>
    <property type="match status" value="1"/>
</dbReference>
<dbReference type="SUPFAM" id="SSF50630">
    <property type="entry name" value="Acid proteases"/>
    <property type="match status" value="1"/>
</dbReference>
<dbReference type="EMBL" id="LJSK01000146">
    <property type="protein sequence ID" value="KPI86140.1"/>
    <property type="molecule type" value="Genomic_DNA"/>
</dbReference>
<accession>A0A0N1IJX8</accession>
<dbReference type="VEuPathDB" id="TriTrypDB:Lsey_0146_0070"/>
<gene>
    <name evidence="3" type="ORF">ABL78_4795</name>
</gene>
<comment type="caution">
    <text evidence="3">The sequence shown here is derived from an EMBL/GenBank/DDBJ whole genome shotgun (WGS) entry which is preliminary data.</text>
</comment>
<dbReference type="PANTHER" id="PTHR15397">
    <property type="entry name" value="SODIUM-GLUCOSE COTRANSPORTER REGULATORY PROTEIN -RELATED"/>
    <property type="match status" value="1"/>
</dbReference>
<dbReference type="Gene3D" id="1.10.8.10">
    <property type="entry name" value="DNA helicase RuvA subunit, C-terminal domain"/>
    <property type="match status" value="1"/>
</dbReference>
<name>A0A0N1IJX8_LEPSE</name>
<feature type="compositionally biased region" description="Low complexity" evidence="1">
    <location>
        <begin position="144"/>
        <end position="185"/>
    </location>
</feature>
<organism evidence="3 4">
    <name type="scientific">Leptomonas seymouri</name>
    <dbReference type="NCBI Taxonomy" id="5684"/>
    <lineage>
        <taxon>Eukaryota</taxon>
        <taxon>Discoba</taxon>
        <taxon>Euglenozoa</taxon>
        <taxon>Kinetoplastea</taxon>
        <taxon>Metakinetoplastina</taxon>
        <taxon>Trypanosomatida</taxon>
        <taxon>Trypanosomatidae</taxon>
        <taxon>Leishmaniinae</taxon>
        <taxon>Leptomonas</taxon>
    </lineage>
</organism>
<evidence type="ECO:0000313" key="4">
    <source>
        <dbReference type="Proteomes" id="UP000038009"/>
    </source>
</evidence>
<protein>
    <submittedName>
        <fullName evidence="3">DNA-damage inducible protein DDI1-like protein</fullName>
    </submittedName>
</protein>
<feature type="region of interest" description="Disordered" evidence="1">
    <location>
        <begin position="144"/>
        <end position="189"/>
    </location>
</feature>
<feature type="region of interest" description="Disordered" evidence="1">
    <location>
        <begin position="364"/>
        <end position="419"/>
    </location>
</feature>
<dbReference type="InterPro" id="IPR021109">
    <property type="entry name" value="Peptidase_aspartic_dom_sf"/>
</dbReference>
<dbReference type="InterPro" id="IPR019103">
    <property type="entry name" value="Peptidase_aspartic_DDI1-type"/>
</dbReference>
<dbReference type="Pfam" id="PF09668">
    <property type="entry name" value="Asp_protease"/>
    <property type="match status" value="1"/>
</dbReference>
<dbReference type="PANTHER" id="PTHR15397:SF3">
    <property type="entry name" value="DNA DAMAGE INDUCIBLE 1 HOMOLOG 2"/>
    <property type="match status" value="1"/>
</dbReference>
<dbReference type="GO" id="GO:0004190">
    <property type="term" value="F:aspartic-type endopeptidase activity"/>
    <property type="evidence" value="ECO:0007669"/>
    <property type="project" value="InterPro"/>
</dbReference>
<evidence type="ECO:0000256" key="1">
    <source>
        <dbReference type="SAM" id="MobiDB-lite"/>
    </source>
</evidence>
<evidence type="ECO:0000259" key="2">
    <source>
        <dbReference type="Pfam" id="PF09668"/>
    </source>
</evidence>
<dbReference type="Gene3D" id="2.40.70.10">
    <property type="entry name" value="Acid Proteases"/>
    <property type="match status" value="1"/>
</dbReference>
<keyword evidence="4" id="KW-1185">Reference proteome</keyword>
<dbReference type="GO" id="GO:0006508">
    <property type="term" value="P:proteolysis"/>
    <property type="evidence" value="ECO:0007669"/>
    <property type="project" value="InterPro"/>
</dbReference>
<feature type="region of interest" description="Disordered" evidence="1">
    <location>
        <begin position="88"/>
        <end position="125"/>
    </location>
</feature>
<sequence>MTQFTVITDSGETLCRVTLAPTSTVAQLLNQALLLSPVLRASIRSIRNEARDSVFLLDGATDALLQQTLQQAELTSAESTLETLVFSKGGSHASAPPGPSLPAASAATSAGTNNSSDRPPQPSSSDDIAARILELFNGASNANSAAGTSSSLLPQQQPSPLPTLAAVSSSTAAAPPSASGVAGPVPHREEPVFFDPEVLSPEQAEFQRRIYEAIRQRQIDENLANALEYTPEIFASVVMLYVPCTINRVPLVAFVDSGAQKSILNRETAEKCGLMRLLDTRMSGVAVGVGRQRILGQIHMTPVNIAGMHIPFAFSVLEKQDMDVIIGLDQLKRHQMVIDLKRGCLTIGDAHVAFLTESEIPKTKRSNLSTAEGAEGGEAEEDELLPEMPEQQQQSVAPAAPATPIAAPPESAESATLVPTDREASARIERFMLFTGIADREQAKDLLEAVGWDADAAAALYFDAA</sequence>
<feature type="compositionally biased region" description="Acidic residues" evidence="1">
    <location>
        <begin position="375"/>
        <end position="385"/>
    </location>
</feature>
<dbReference type="CDD" id="cd05479">
    <property type="entry name" value="RP_DDI"/>
    <property type="match status" value="1"/>
</dbReference>
<feature type="compositionally biased region" description="Low complexity" evidence="1">
    <location>
        <begin position="391"/>
        <end position="416"/>
    </location>
</feature>
<proteinExistence type="predicted"/>
<dbReference type="OMA" id="NARECIT"/>
<dbReference type="AlphaFoldDB" id="A0A0N1IJX8"/>
<feature type="compositionally biased region" description="Low complexity" evidence="1">
    <location>
        <begin position="89"/>
        <end position="125"/>
    </location>
</feature>
<evidence type="ECO:0000313" key="3">
    <source>
        <dbReference type="EMBL" id="KPI86140.1"/>
    </source>
</evidence>
<reference evidence="3 4" key="1">
    <citation type="journal article" date="2015" name="PLoS Pathog.">
        <title>Leptomonas seymouri: Adaptations to the Dixenous Life Cycle Analyzed by Genome Sequencing, Transcriptome Profiling and Co-infection with Leishmania donovani.</title>
        <authorList>
            <person name="Kraeva N."/>
            <person name="Butenko A."/>
            <person name="Hlavacova J."/>
            <person name="Kostygov A."/>
            <person name="Myskova J."/>
            <person name="Grybchuk D."/>
            <person name="Lestinova T."/>
            <person name="Votypka J."/>
            <person name="Volf P."/>
            <person name="Opperdoes F."/>
            <person name="Flegontov P."/>
            <person name="Lukes J."/>
            <person name="Yurchenko V."/>
        </authorList>
    </citation>
    <scope>NUCLEOTIDE SEQUENCE [LARGE SCALE GENOMIC DNA]</scope>
    <source>
        <strain evidence="3 4">ATCC 30220</strain>
    </source>
</reference>
<dbReference type="Proteomes" id="UP000038009">
    <property type="component" value="Unassembled WGS sequence"/>
</dbReference>
<dbReference type="OrthoDB" id="1047367at2759"/>
<feature type="domain" description="Aspartic peptidase DDI1-type" evidence="2">
    <location>
        <begin position="231"/>
        <end position="339"/>
    </location>
</feature>